<dbReference type="PANTHER" id="PTHR30614:SF35">
    <property type="entry name" value="ABC TRANSPORTER PERMEASE PROTEIN"/>
    <property type="match status" value="1"/>
</dbReference>
<evidence type="ECO:0000256" key="5">
    <source>
        <dbReference type="ARBA" id="ARBA00022692"/>
    </source>
</evidence>
<evidence type="ECO:0000256" key="4">
    <source>
        <dbReference type="ARBA" id="ARBA00022475"/>
    </source>
</evidence>
<dbReference type="OrthoDB" id="7026155at2"/>
<accession>A0A378YU90</accession>
<evidence type="ECO:0000256" key="3">
    <source>
        <dbReference type="ARBA" id="ARBA00022448"/>
    </source>
</evidence>
<dbReference type="GO" id="GO:0022857">
    <property type="term" value="F:transmembrane transporter activity"/>
    <property type="evidence" value="ECO:0007669"/>
    <property type="project" value="InterPro"/>
</dbReference>
<reference evidence="10 12" key="1">
    <citation type="submission" date="2018-06" db="EMBL/GenBank/DDBJ databases">
        <authorList>
            <consortium name="Pathogen Informatics"/>
            <person name="Doyle S."/>
        </authorList>
    </citation>
    <scope>NUCLEOTIDE SEQUENCE [LARGE SCALE GENOMIC DNA]</scope>
    <source>
        <strain evidence="10 12">NCTC13160</strain>
    </source>
</reference>
<keyword evidence="3 8" id="KW-0813">Transport</keyword>
<comment type="subcellular location">
    <subcellularLocation>
        <location evidence="1">Cell inner membrane</location>
        <topology evidence="1">Multi-pass membrane protein</topology>
    </subcellularLocation>
    <subcellularLocation>
        <location evidence="8">Cell membrane</location>
        <topology evidence="8">Multi-pass membrane protein</topology>
    </subcellularLocation>
</comment>
<dbReference type="PROSITE" id="PS50928">
    <property type="entry name" value="ABC_TM1"/>
    <property type="match status" value="1"/>
</dbReference>
<evidence type="ECO:0000256" key="8">
    <source>
        <dbReference type="RuleBase" id="RU363032"/>
    </source>
</evidence>
<dbReference type="NCBIfam" id="TIGR01726">
    <property type="entry name" value="HEQRo_perm_3TM"/>
    <property type="match status" value="1"/>
</dbReference>
<organism evidence="10 12">
    <name type="scientific">Pandoraea pnomenusa</name>
    <dbReference type="NCBI Taxonomy" id="93220"/>
    <lineage>
        <taxon>Bacteria</taxon>
        <taxon>Pseudomonadati</taxon>
        <taxon>Pseudomonadota</taxon>
        <taxon>Betaproteobacteria</taxon>
        <taxon>Burkholderiales</taxon>
        <taxon>Burkholderiaceae</taxon>
        <taxon>Pandoraea</taxon>
    </lineage>
</organism>
<dbReference type="CDD" id="cd06261">
    <property type="entry name" value="TM_PBP2"/>
    <property type="match status" value="1"/>
</dbReference>
<dbReference type="Proteomes" id="UP000361468">
    <property type="component" value="Unassembled WGS sequence"/>
</dbReference>
<proteinExistence type="inferred from homology"/>
<evidence type="ECO:0000256" key="2">
    <source>
        <dbReference type="ARBA" id="ARBA00010072"/>
    </source>
</evidence>
<keyword evidence="6 8" id="KW-1133">Transmembrane helix</keyword>
<dbReference type="RefSeq" id="WP_023597569.1">
    <property type="nucleotide sequence ID" value="NC_023018.2"/>
</dbReference>
<dbReference type="EMBL" id="CABPSO010000001">
    <property type="protein sequence ID" value="VVE60123.1"/>
    <property type="molecule type" value="Genomic_DNA"/>
</dbReference>
<dbReference type="InterPro" id="IPR035906">
    <property type="entry name" value="MetI-like_sf"/>
</dbReference>
<dbReference type="SUPFAM" id="SSF161098">
    <property type="entry name" value="MetI-like"/>
    <property type="match status" value="1"/>
</dbReference>
<keyword evidence="5 8" id="KW-0812">Transmembrane</keyword>
<dbReference type="AlphaFoldDB" id="A0A378YU90"/>
<evidence type="ECO:0000313" key="10">
    <source>
        <dbReference type="EMBL" id="SUA80100.1"/>
    </source>
</evidence>
<dbReference type="GeneID" id="57197262"/>
<evidence type="ECO:0000313" key="13">
    <source>
        <dbReference type="Proteomes" id="UP000361468"/>
    </source>
</evidence>
<protein>
    <submittedName>
        <fullName evidence="11">Amino acid ABC transporter permease</fullName>
    </submittedName>
    <submittedName>
        <fullName evidence="10">Glutamine transport system permease protein glnP</fullName>
    </submittedName>
</protein>
<sequence>MDFDVAYLIAQWPALWRGALMTLEVSVIAIVCSALIGVAGCAIRIFRVPVLSQIVTGYVELMRNTPILVQLFFIFYGLPAIGCGLSLFASGVLCLSLWAGAYQIENLRGGMAGVGRRMYESCHALSLRPWHYFTLVALPIALRHALPGMLNTAISLLKNSSYLQAIGLMELTFVAVDRIATDFRPLEMFGAILVLYLGMVAVLALLAHRLSAWLQRPFKTH</sequence>
<dbReference type="KEGG" id="ppnm:LV28_18060"/>
<keyword evidence="4" id="KW-1003">Cell membrane</keyword>
<evidence type="ECO:0000256" key="6">
    <source>
        <dbReference type="ARBA" id="ARBA00022989"/>
    </source>
</evidence>
<keyword evidence="7 8" id="KW-0472">Membrane</keyword>
<dbReference type="InterPro" id="IPR043429">
    <property type="entry name" value="ArtM/GltK/GlnP/TcyL/YhdX-like"/>
</dbReference>
<dbReference type="KEGG" id="prb:X636_14230"/>
<evidence type="ECO:0000313" key="11">
    <source>
        <dbReference type="EMBL" id="VVE60123.1"/>
    </source>
</evidence>
<dbReference type="EMBL" id="UGSG01000001">
    <property type="protein sequence ID" value="SUA80100.1"/>
    <property type="molecule type" value="Genomic_DNA"/>
</dbReference>
<gene>
    <name evidence="10" type="primary">glnP_2</name>
    <name evidence="10" type="ORF">NCTC13160_03564</name>
    <name evidence="11" type="ORF">PPN31119_00136</name>
</gene>
<feature type="transmembrane region" description="Helical" evidence="8">
    <location>
        <begin position="186"/>
        <end position="207"/>
    </location>
</feature>
<dbReference type="GO" id="GO:0043190">
    <property type="term" value="C:ATP-binding cassette (ABC) transporter complex"/>
    <property type="evidence" value="ECO:0007669"/>
    <property type="project" value="InterPro"/>
</dbReference>
<keyword evidence="13" id="KW-1185">Reference proteome</keyword>
<dbReference type="GO" id="GO:0006865">
    <property type="term" value="P:amino acid transport"/>
    <property type="evidence" value="ECO:0007669"/>
    <property type="project" value="TreeGrafter"/>
</dbReference>
<feature type="transmembrane region" description="Helical" evidence="8">
    <location>
        <begin position="67"/>
        <end position="98"/>
    </location>
</feature>
<dbReference type="InterPro" id="IPR010065">
    <property type="entry name" value="AA_ABC_transptr_permease_3TM"/>
</dbReference>
<dbReference type="InterPro" id="IPR000515">
    <property type="entry name" value="MetI-like"/>
</dbReference>
<dbReference type="Pfam" id="PF00528">
    <property type="entry name" value="BPD_transp_1"/>
    <property type="match status" value="1"/>
</dbReference>
<feature type="transmembrane region" description="Helical" evidence="8">
    <location>
        <begin position="25"/>
        <end position="46"/>
    </location>
</feature>
<name>A0A378YU90_9BURK</name>
<evidence type="ECO:0000256" key="7">
    <source>
        <dbReference type="ARBA" id="ARBA00023136"/>
    </source>
</evidence>
<evidence type="ECO:0000313" key="12">
    <source>
        <dbReference type="Proteomes" id="UP000254573"/>
    </source>
</evidence>
<dbReference type="PANTHER" id="PTHR30614">
    <property type="entry name" value="MEMBRANE COMPONENT OF AMINO ACID ABC TRANSPORTER"/>
    <property type="match status" value="1"/>
</dbReference>
<evidence type="ECO:0000259" key="9">
    <source>
        <dbReference type="PROSITE" id="PS50928"/>
    </source>
</evidence>
<evidence type="ECO:0000256" key="1">
    <source>
        <dbReference type="ARBA" id="ARBA00004429"/>
    </source>
</evidence>
<feature type="domain" description="ABC transmembrane type-1" evidence="9">
    <location>
        <begin position="19"/>
        <end position="207"/>
    </location>
</feature>
<comment type="similarity">
    <text evidence="2">Belongs to the binding-protein-dependent transport system permease family. HisMQ subfamily.</text>
</comment>
<dbReference type="KEGG" id="ppno:DA70_12635"/>
<reference evidence="11 13" key="2">
    <citation type="submission" date="2019-08" db="EMBL/GenBank/DDBJ databases">
        <authorList>
            <person name="Peeters C."/>
        </authorList>
    </citation>
    <scope>NUCLEOTIDE SEQUENCE [LARGE SCALE GENOMIC DNA]</scope>
    <source>
        <strain evidence="11 13">LMG 31119</strain>
    </source>
</reference>
<dbReference type="STRING" id="93220.A6P55_15265"/>
<dbReference type="Proteomes" id="UP000254573">
    <property type="component" value="Unassembled WGS sequence"/>
</dbReference>
<dbReference type="Gene3D" id="1.10.3720.10">
    <property type="entry name" value="MetI-like"/>
    <property type="match status" value="1"/>
</dbReference>